<dbReference type="FunFam" id="1.20.1270.50:FF:000002">
    <property type="entry name" value="Alpha-mannosidase"/>
    <property type="match status" value="1"/>
</dbReference>
<dbReference type="Pfam" id="PF09261">
    <property type="entry name" value="Alpha-mann_mid"/>
    <property type="match status" value="1"/>
</dbReference>
<keyword evidence="4 7" id="KW-0862">Zinc</keyword>
<protein>
    <recommendedName>
        <fullName evidence="7">Alpha-mannosidase</fullName>
        <ecNumber evidence="7">3.2.1.-</ecNumber>
    </recommendedName>
</protein>
<dbReference type="InterPro" id="IPR011330">
    <property type="entry name" value="Glyco_hydro/deAcase_b/a-brl"/>
</dbReference>
<dbReference type="Pfam" id="PF07748">
    <property type="entry name" value="Glyco_hydro_38C"/>
    <property type="match status" value="1"/>
</dbReference>
<dbReference type="SUPFAM" id="SSF74650">
    <property type="entry name" value="Galactose mutarotase-like"/>
    <property type="match status" value="1"/>
</dbReference>
<keyword evidence="10" id="KW-1185">Reference proteome</keyword>
<dbReference type="InterPro" id="IPR011013">
    <property type="entry name" value="Gal_mutarotase_sf_dom"/>
</dbReference>
<evidence type="ECO:0000313" key="10">
    <source>
        <dbReference type="Proteomes" id="UP001530400"/>
    </source>
</evidence>
<dbReference type="PANTHER" id="PTHR11607:SF3">
    <property type="entry name" value="LYSOSOMAL ALPHA-MANNOSIDASE"/>
    <property type="match status" value="1"/>
</dbReference>
<organism evidence="9 10">
    <name type="scientific">Cyclotella atomus</name>
    <dbReference type="NCBI Taxonomy" id="382360"/>
    <lineage>
        <taxon>Eukaryota</taxon>
        <taxon>Sar</taxon>
        <taxon>Stramenopiles</taxon>
        <taxon>Ochrophyta</taxon>
        <taxon>Bacillariophyta</taxon>
        <taxon>Coscinodiscophyceae</taxon>
        <taxon>Thalassiosirophycidae</taxon>
        <taxon>Stephanodiscales</taxon>
        <taxon>Stephanodiscaceae</taxon>
        <taxon>Cyclotella</taxon>
    </lineage>
</organism>
<dbReference type="SMART" id="SM00872">
    <property type="entry name" value="Alpha-mann_mid"/>
    <property type="match status" value="1"/>
</dbReference>
<dbReference type="PANTHER" id="PTHR11607">
    <property type="entry name" value="ALPHA-MANNOSIDASE"/>
    <property type="match status" value="1"/>
</dbReference>
<dbReference type="GO" id="GO:0046872">
    <property type="term" value="F:metal ion binding"/>
    <property type="evidence" value="ECO:0007669"/>
    <property type="project" value="UniProtKB-KW"/>
</dbReference>
<dbReference type="InterPro" id="IPR015341">
    <property type="entry name" value="Glyco_hydro_38_cen"/>
</dbReference>
<dbReference type="InterPro" id="IPR050843">
    <property type="entry name" value="Glycosyl_Hydrlase_38"/>
</dbReference>
<evidence type="ECO:0000259" key="8">
    <source>
        <dbReference type="SMART" id="SM00872"/>
    </source>
</evidence>
<dbReference type="Gene3D" id="3.20.110.10">
    <property type="entry name" value="Glycoside hydrolase 38, N terminal domain"/>
    <property type="match status" value="1"/>
</dbReference>
<dbReference type="Proteomes" id="UP001530400">
    <property type="component" value="Unassembled WGS sequence"/>
</dbReference>
<dbReference type="Gene3D" id="2.60.40.1180">
    <property type="entry name" value="Golgi alpha-mannosidase II"/>
    <property type="match status" value="1"/>
</dbReference>
<feature type="domain" description="Glycoside hydrolase family 38 central" evidence="8">
    <location>
        <begin position="301"/>
        <end position="401"/>
    </location>
</feature>
<dbReference type="InterPro" id="IPR013780">
    <property type="entry name" value="Glyco_hydro_b"/>
</dbReference>
<dbReference type="InterPro" id="IPR027291">
    <property type="entry name" value="Glyco_hydro_38_N_sf"/>
</dbReference>
<proteinExistence type="inferred from homology"/>
<comment type="cofactor">
    <cofactor evidence="7">
        <name>Zn(2+)</name>
        <dbReference type="ChEBI" id="CHEBI:29105"/>
    </cofactor>
    <text evidence="7">Binds 1 zinc ion per subunit.</text>
</comment>
<evidence type="ECO:0000256" key="1">
    <source>
        <dbReference type="ARBA" id="ARBA00009792"/>
    </source>
</evidence>
<dbReference type="InterPro" id="IPR011682">
    <property type="entry name" value="Glyco_hydro_38_C"/>
</dbReference>
<dbReference type="Gene3D" id="2.70.98.30">
    <property type="entry name" value="Golgi alpha-mannosidase II, domain 4"/>
    <property type="match status" value="1"/>
</dbReference>
<evidence type="ECO:0000313" key="9">
    <source>
        <dbReference type="EMBL" id="KAL3802901.1"/>
    </source>
</evidence>
<dbReference type="SUPFAM" id="SSF88688">
    <property type="entry name" value="Families 57/38 glycoside transferase middle domain"/>
    <property type="match status" value="1"/>
</dbReference>
<accession>A0ABD3QV69</accession>
<dbReference type="FunFam" id="1.20.1270.50:FF:000003">
    <property type="entry name" value="Alpha-mannosidase"/>
    <property type="match status" value="1"/>
</dbReference>
<reference evidence="9 10" key="1">
    <citation type="submission" date="2024-10" db="EMBL/GenBank/DDBJ databases">
        <title>Updated reference genomes for cyclostephanoid diatoms.</title>
        <authorList>
            <person name="Roberts W.R."/>
            <person name="Alverson A.J."/>
        </authorList>
    </citation>
    <scope>NUCLEOTIDE SEQUENCE [LARGE SCALE GENOMIC DNA]</scope>
    <source>
        <strain evidence="9 10">AJA010-31</strain>
    </source>
</reference>
<dbReference type="InterPro" id="IPR037094">
    <property type="entry name" value="Glyco_hydro_38_cen_sf"/>
</dbReference>
<dbReference type="EMBL" id="JALLPJ020000083">
    <property type="protein sequence ID" value="KAL3802901.1"/>
    <property type="molecule type" value="Genomic_DNA"/>
</dbReference>
<dbReference type="Gene3D" id="1.20.1270.50">
    <property type="entry name" value="Glycoside hydrolase family 38, central domain"/>
    <property type="match status" value="2"/>
</dbReference>
<dbReference type="SUPFAM" id="SSF88713">
    <property type="entry name" value="Glycoside hydrolase/deacetylase"/>
    <property type="match status" value="1"/>
</dbReference>
<comment type="caution">
    <text evidence="9">The sequence shown here is derived from an EMBL/GenBank/DDBJ whole genome shotgun (WGS) entry which is preliminary data.</text>
</comment>
<dbReference type="EC" id="3.2.1.-" evidence="7"/>
<evidence type="ECO:0000256" key="6">
    <source>
        <dbReference type="ARBA" id="ARBA00023295"/>
    </source>
</evidence>
<name>A0ABD3QV69_9STRA</name>
<evidence type="ECO:0000256" key="2">
    <source>
        <dbReference type="ARBA" id="ARBA00022723"/>
    </source>
</evidence>
<keyword evidence="2 7" id="KW-0479">Metal-binding</keyword>
<dbReference type="Gene3D" id="2.60.40.1360">
    <property type="match status" value="1"/>
</dbReference>
<comment type="similarity">
    <text evidence="1 7">Belongs to the glycosyl hydrolase 38 family.</text>
</comment>
<dbReference type="InterPro" id="IPR000602">
    <property type="entry name" value="Glyco_hydro_38_N"/>
</dbReference>
<dbReference type="InterPro" id="IPR028995">
    <property type="entry name" value="Glyco_hydro_57/38_cen_sf"/>
</dbReference>
<evidence type="ECO:0000256" key="4">
    <source>
        <dbReference type="ARBA" id="ARBA00022833"/>
    </source>
</evidence>
<sequence length="1030" mass="114920">MAFFSKWYLSLSPSQQSSLKGLVKNNQFSFANGGWCMHDEATTHFMGMIDQTTLGHDFLRKELGVTPTAGWQIDPFGHSATQGGIMTSGMGFDAVYFGRMHYVELENRQKDGECEGLWESTVGGEKDTVFWGLSGSFNGNYGAPEGFCFDVLCDDDPLVGLDENALRKRIEKFLLLMKEQSRRTKGANIMVTMGMDFQFSQARKNFQNMDLLIDATSHFLKNGAIDVKEIFGDNFDNVQVFYSTPARYTQCKYVDLVNARQSKNSMSLDSIDIVQETRRLSSDSWQPKLGDFFPYADCDHCYWTGYFSSRQALKRLERVGSSFLHAARQIQSIRELQGAVVGPIKRELNSDSEGSELIPKLRLWNESPLYKLDDAMGVAQHHDAVSGTSKQHVANDYAKRISSGICSAAAFVTQAIRELLLNEDALNQGLLEDLSYCHLLNETVCEVSQTASFDDTKRLYAFVYNGLSFTRSDIVSLPISNNDQGYIVQRLVEIPNEWAQVNSVLLPNSNYANIAGSAPAVLYFEADELPSGLSIFRIEKSLSHSGADEELLVNTNPRLRASQEDIVISNGILSVHCDSASGVIKRIVQDSSGVQVDVEQSYGYYEAFFHPETPIGSASFNVKGNGICLPGYIDAEGDEMPWLKGSAVTWQNSGAYIFRTADTDLHLSPKILSIKVIETQILSEVHAKFRLDEKSTIKQITRLIKGKDYVEVEYVVDPVPIKDGIGKEIISRYSTNIKSDGLFFTDSNGREFVERRRGDNKLYGSIEQDPVSIEPIAANYYPVNAAIFVEDNYTSFSVLVDRSQGGSSLSDGSVELMIQRRLLHDDARGCAEPLNETDIGITPNQPYGNATRIGEGIVVKGVHRIMIGQGMSGAAKARSRMDEIFSQPHVFVSSANRDDDFHLQFQTARLSAIESSLPKNVMLITYALTEDGTYLIRLGHQYGPNESNELSVPVEVDMSALFPSKAITNFTEKTLSGNQNRIEWESKRLRWRTGKQKESTYTEAYSRILQEGTTVLLQPLEIRTFEVEVA</sequence>
<evidence type="ECO:0000256" key="7">
    <source>
        <dbReference type="RuleBase" id="RU361199"/>
    </source>
</evidence>
<dbReference type="GO" id="GO:0016798">
    <property type="term" value="F:hydrolase activity, acting on glycosyl bonds"/>
    <property type="evidence" value="ECO:0007669"/>
    <property type="project" value="UniProtKB-KW"/>
</dbReference>
<evidence type="ECO:0000256" key="3">
    <source>
        <dbReference type="ARBA" id="ARBA00022801"/>
    </source>
</evidence>
<keyword evidence="5" id="KW-1015">Disulfide bond</keyword>
<dbReference type="Pfam" id="PF01074">
    <property type="entry name" value="Glyco_hydro_38N"/>
    <property type="match status" value="1"/>
</dbReference>
<gene>
    <name evidence="9" type="ORF">ACHAWO_004316</name>
</gene>
<keyword evidence="6 7" id="KW-0326">Glycosidase</keyword>
<evidence type="ECO:0000256" key="5">
    <source>
        <dbReference type="ARBA" id="ARBA00023157"/>
    </source>
</evidence>
<dbReference type="AlphaFoldDB" id="A0ABD3QV69"/>
<keyword evidence="3 7" id="KW-0378">Hydrolase</keyword>